<sequence>MASESVAPVSDLMTSPDRFVNREFSWLQFNRRVLEETLNTAHPLLERVRFLSISAANLDEFFMVRVAGLEGQVRQGIAMRSPDGKTSAEQLDDILKEIDNLQMEQQASLAVLQQYLAKEDIVVVRPAALKAEDRAWLAQEFEQSIFPVLTPLSIDPAHPFPFIPNLGFSMGLQLTSKHDGHPMTGLLRLPPALDRFIRLPDQKGVIRYTTLEDA</sequence>
<dbReference type="EC" id="2.7.4.1" evidence="1"/>
<keyword evidence="2" id="KW-0597">Phosphoprotein</keyword>
<protein>
    <recommendedName>
        <fullName evidence="1">ATP-polyphosphate phosphotransferase</fullName>
        <ecNumber evidence="1">2.7.4.1</ecNumber>
    </recommendedName>
</protein>
<keyword evidence="5 9" id="KW-0418">Kinase</keyword>
<evidence type="ECO:0000256" key="4">
    <source>
        <dbReference type="ARBA" id="ARBA00022741"/>
    </source>
</evidence>
<evidence type="ECO:0000259" key="8">
    <source>
        <dbReference type="Pfam" id="PF13089"/>
    </source>
</evidence>
<dbReference type="Pfam" id="PF13089">
    <property type="entry name" value="PP_kinase_N"/>
    <property type="match status" value="1"/>
</dbReference>
<dbReference type="EMBL" id="JBHTNF010000011">
    <property type="protein sequence ID" value="MFD1329502.1"/>
    <property type="molecule type" value="Genomic_DNA"/>
</dbReference>
<dbReference type="PANTHER" id="PTHR30218">
    <property type="entry name" value="POLYPHOSPHATE KINASE"/>
    <property type="match status" value="1"/>
</dbReference>
<keyword evidence="6" id="KW-0067">ATP-binding</keyword>
<keyword evidence="3" id="KW-0808">Transferase</keyword>
<dbReference type="SUPFAM" id="SSF143724">
    <property type="entry name" value="PHP14-like"/>
    <property type="match status" value="1"/>
</dbReference>
<evidence type="ECO:0000256" key="6">
    <source>
        <dbReference type="ARBA" id="ARBA00022840"/>
    </source>
</evidence>
<organism evidence="9 10">
    <name type="scientific">Mycoplana ramosa</name>
    <name type="common">Mycoplana bullata</name>
    <dbReference type="NCBI Taxonomy" id="40837"/>
    <lineage>
        <taxon>Bacteria</taxon>
        <taxon>Pseudomonadati</taxon>
        <taxon>Pseudomonadota</taxon>
        <taxon>Alphaproteobacteria</taxon>
        <taxon>Hyphomicrobiales</taxon>
        <taxon>Rhizobiaceae</taxon>
        <taxon>Mycoplana</taxon>
    </lineage>
</organism>
<evidence type="ECO:0000313" key="10">
    <source>
        <dbReference type="Proteomes" id="UP001597173"/>
    </source>
</evidence>
<dbReference type="PANTHER" id="PTHR30218:SF0">
    <property type="entry name" value="POLYPHOSPHATE KINASE"/>
    <property type="match status" value="1"/>
</dbReference>
<dbReference type="SUPFAM" id="SSF140356">
    <property type="entry name" value="PPK N-terminal domain-like"/>
    <property type="match status" value="1"/>
</dbReference>
<proteinExistence type="predicted"/>
<dbReference type="Gene3D" id="3.30.1840.10">
    <property type="entry name" value="Polyphosphate kinase middle domain"/>
    <property type="match status" value="1"/>
</dbReference>
<keyword evidence="10" id="KW-1185">Reference proteome</keyword>
<evidence type="ECO:0000313" key="9">
    <source>
        <dbReference type="EMBL" id="MFD1329502.1"/>
    </source>
</evidence>
<gene>
    <name evidence="9" type="ORF">ACFQ33_16555</name>
</gene>
<keyword evidence="4" id="KW-0547">Nucleotide-binding</keyword>
<evidence type="ECO:0000256" key="3">
    <source>
        <dbReference type="ARBA" id="ARBA00022679"/>
    </source>
</evidence>
<feature type="non-terminal residue" evidence="9">
    <location>
        <position position="214"/>
    </location>
</feature>
<evidence type="ECO:0000256" key="5">
    <source>
        <dbReference type="ARBA" id="ARBA00022777"/>
    </source>
</evidence>
<evidence type="ECO:0000256" key="2">
    <source>
        <dbReference type="ARBA" id="ARBA00022553"/>
    </source>
</evidence>
<evidence type="ECO:0000256" key="1">
    <source>
        <dbReference type="ARBA" id="ARBA00012960"/>
    </source>
</evidence>
<feature type="domain" description="Polyphosphate kinase middle" evidence="7">
    <location>
        <begin position="132"/>
        <end position="213"/>
    </location>
</feature>
<dbReference type="InterPro" id="IPR036830">
    <property type="entry name" value="PP_kinase_middle_dom_sf"/>
</dbReference>
<dbReference type="InterPro" id="IPR024953">
    <property type="entry name" value="PP_kinase_middle"/>
</dbReference>
<dbReference type="Pfam" id="PF02503">
    <property type="entry name" value="PP_kinase"/>
    <property type="match status" value="1"/>
</dbReference>
<dbReference type="InterPro" id="IPR036832">
    <property type="entry name" value="PPK_N_dom_sf"/>
</dbReference>
<dbReference type="Gene3D" id="1.20.58.310">
    <property type="entry name" value="Polyphosphate kinase N-terminal domain"/>
    <property type="match status" value="1"/>
</dbReference>
<dbReference type="InterPro" id="IPR003414">
    <property type="entry name" value="PP_kinase"/>
</dbReference>
<dbReference type="GO" id="GO:0016301">
    <property type="term" value="F:kinase activity"/>
    <property type="evidence" value="ECO:0007669"/>
    <property type="project" value="UniProtKB-KW"/>
</dbReference>
<dbReference type="InterPro" id="IPR025198">
    <property type="entry name" value="PPK_N_dom"/>
</dbReference>
<evidence type="ECO:0000259" key="7">
    <source>
        <dbReference type="Pfam" id="PF02503"/>
    </source>
</evidence>
<feature type="domain" description="Polyphosphate kinase N-terminal" evidence="8">
    <location>
        <begin position="19"/>
        <end position="123"/>
    </location>
</feature>
<dbReference type="Proteomes" id="UP001597173">
    <property type="component" value="Unassembled WGS sequence"/>
</dbReference>
<reference evidence="10" key="1">
    <citation type="journal article" date="2019" name="Int. J. Syst. Evol. Microbiol.">
        <title>The Global Catalogue of Microorganisms (GCM) 10K type strain sequencing project: providing services to taxonomists for standard genome sequencing and annotation.</title>
        <authorList>
            <consortium name="The Broad Institute Genomics Platform"/>
            <consortium name="The Broad Institute Genome Sequencing Center for Infectious Disease"/>
            <person name="Wu L."/>
            <person name="Ma J."/>
        </authorList>
    </citation>
    <scope>NUCLEOTIDE SEQUENCE [LARGE SCALE GENOMIC DNA]</scope>
    <source>
        <strain evidence="10">CCUG 55609</strain>
    </source>
</reference>
<name>A0ABW3YZT5_MYCRA</name>
<comment type="caution">
    <text evidence="9">The sequence shown here is derived from an EMBL/GenBank/DDBJ whole genome shotgun (WGS) entry which is preliminary data.</text>
</comment>
<accession>A0ABW3YZT5</accession>